<evidence type="ECO:0000313" key="2">
    <source>
        <dbReference type="EMBL" id="KAG8099169.1"/>
    </source>
</evidence>
<keyword evidence="3" id="KW-1185">Reference proteome</keyword>
<feature type="compositionally biased region" description="Low complexity" evidence="1">
    <location>
        <begin position="7"/>
        <end position="28"/>
    </location>
</feature>
<reference evidence="2" key="1">
    <citation type="journal article" date="2021" name="bioRxiv">
        <title>Whole Genome Assembly and Annotation of Northern Wild Rice, Zizania palustris L., Supports a Whole Genome Duplication in the Zizania Genus.</title>
        <authorList>
            <person name="Haas M."/>
            <person name="Kono T."/>
            <person name="Macchietto M."/>
            <person name="Millas R."/>
            <person name="McGilp L."/>
            <person name="Shao M."/>
            <person name="Duquette J."/>
            <person name="Hirsch C.N."/>
            <person name="Kimball J."/>
        </authorList>
    </citation>
    <scope>NUCLEOTIDE SEQUENCE</scope>
    <source>
        <tissue evidence="2">Fresh leaf tissue</tissue>
    </source>
</reference>
<accession>A0A8J5X151</accession>
<name>A0A8J5X151_ZIZPA</name>
<evidence type="ECO:0000313" key="3">
    <source>
        <dbReference type="Proteomes" id="UP000729402"/>
    </source>
</evidence>
<dbReference type="EMBL" id="JAAALK010000079">
    <property type="protein sequence ID" value="KAG8099169.1"/>
    <property type="molecule type" value="Genomic_DNA"/>
</dbReference>
<reference evidence="2" key="2">
    <citation type="submission" date="2021-02" db="EMBL/GenBank/DDBJ databases">
        <authorList>
            <person name="Kimball J.A."/>
            <person name="Haas M.W."/>
            <person name="Macchietto M."/>
            <person name="Kono T."/>
            <person name="Duquette J."/>
            <person name="Shao M."/>
        </authorList>
    </citation>
    <scope>NUCLEOTIDE SEQUENCE</scope>
    <source>
        <tissue evidence="2">Fresh leaf tissue</tissue>
    </source>
</reference>
<evidence type="ECO:0000256" key="1">
    <source>
        <dbReference type="SAM" id="MobiDB-lite"/>
    </source>
</evidence>
<organism evidence="2 3">
    <name type="scientific">Zizania palustris</name>
    <name type="common">Northern wild rice</name>
    <dbReference type="NCBI Taxonomy" id="103762"/>
    <lineage>
        <taxon>Eukaryota</taxon>
        <taxon>Viridiplantae</taxon>
        <taxon>Streptophyta</taxon>
        <taxon>Embryophyta</taxon>
        <taxon>Tracheophyta</taxon>
        <taxon>Spermatophyta</taxon>
        <taxon>Magnoliopsida</taxon>
        <taxon>Liliopsida</taxon>
        <taxon>Poales</taxon>
        <taxon>Poaceae</taxon>
        <taxon>BOP clade</taxon>
        <taxon>Oryzoideae</taxon>
        <taxon>Oryzeae</taxon>
        <taxon>Zizaniinae</taxon>
        <taxon>Zizania</taxon>
    </lineage>
</organism>
<dbReference type="AlphaFoldDB" id="A0A8J5X151"/>
<proteinExistence type="predicted"/>
<comment type="caution">
    <text evidence="2">The sequence shown here is derived from an EMBL/GenBank/DDBJ whole genome shotgun (WGS) entry which is preliminary data.</text>
</comment>
<dbReference type="Proteomes" id="UP000729402">
    <property type="component" value="Unassembled WGS sequence"/>
</dbReference>
<protein>
    <submittedName>
        <fullName evidence="2">Uncharacterized protein</fullName>
    </submittedName>
</protein>
<gene>
    <name evidence="2" type="ORF">GUJ93_ZPchr0013g37098</name>
</gene>
<feature type="region of interest" description="Disordered" evidence="1">
    <location>
        <begin position="1"/>
        <end position="31"/>
    </location>
</feature>
<sequence>MSFMFLSRRSASAPGRSSRGTTRSWRASPAASGCSWREMALMRTPDRAISPATARTSPTTAALETLYVGRDTPPSTPATCARRAVLDPGKHRLGVDRHHTVEV</sequence>